<dbReference type="GO" id="GO:0016020">
    <property type="term" value="C:membrane"/>
    <property type="evidence" value="ECO:0007669"/>
    <property type="project" value="InterPro"/>
</dbReference>
<evidence type="ECO:0000313" key="3">
    <source>
        <dbReference type="Proteomes" id="UP000317036"/>
    </source>
</evidence>
<dbReference type="Pfam" id="PF05975">
    <property type="entry name" value="EcsB"/>
    <property type="match status" value="1"/>
</dbReference>
<feature type="transmembrane region" description="Helical" evidence="1">
    <location>
        <begin position="108"/>
        <end position="129"/>
    </location>
</feature>
<sequence length="410" mass="46603">MKLELNISQLWRKRTTEFLLEIRPYLGYALQSIAMTVILAMLAGTYFYTKLLTEAPAGFPFRPIAALVVWPLLALCPIRTYLKDADLMYLLPLETELSVYMQKAVRRAFGIQSIGLLAVWLILWPMYALAAGNDGYRFVYVLAWLLVIKHVMLKGKWQELQGSDRLPAMLRSLFRWMSAAGLSYALMNLSMAWGSLVTAGGLLLYLAVQRAYGKRSLNWLGLLAAERKHRSVIFRLLNLFIDVPGIHGAPRWRRAPKMLLRALGGHHFNAESTYTFLYSRIWLRSEWFGVTVRLTVLGMILIGVSTGVLLPVVLWILFSGLTAVQLKELQRVYQHSDWSFIYPLPPDLRARSAQRVRFRIHIGVLILLGLPSLWALPHPTYAGGLFALGCALSALYHMRQRSDQGKKGRN</sequence>
<feature type="transmembrane region" description="Helical" evidence="1">
    <location>
        <begin position="61"/>
        <end position="82"/>
    </location>
</feature>
<organism evidence="2 3">
    <name type="scientific">Paenibacillus cremeus</name>
    <dbReference type="NCBI Taxonomy" id="2163881"/>
    <lineage>
        <taxon>Bacteria</taxon>
        <taxon>Bacillati</taxon>
        <taxon>Bacillota</taxon>
        <taxon>Bacilli</taxon>
        <taxon>Bacillales</taxon>
        <taxon>Paenibacillaceae</taxon>
        <taxon>Paenibacillus</taxon>
    </lineage>
</organism>
<dbReference type="EMBL" id="VNJI01000066">
    <property type="protein sequence ID" value="TVY01895.1"/>
    <property type="molecule type" value="Genomic_DNA"/>
</dbReference>
<dbReference type="OrthoDB" id="2447941at2"/>
<reference evidence="2 3" key="1">
    <citation type="submission" date="2019-07" db="EMBL/GenBank/DDBJ databases">
        <authorList>
            <person name="Kim J."/>
        </authorList>
    </citation>
    <scope>NUCLEOTIDE SEQUENCE [LARGE SCALE GENOMIC DNA]</scope>
    <source>
        <strain evidence="2 3">JC52</strain>
    </source>
</reference>
<name>A0A559JPT0_9BACL</name>
<comment type="caution">
    <text evidence="2">The sequence shown here is derived from an EMBL/GenBank/DDBJ whole genome shotgun (WGS) entry which is preliminary data.</text>
</comment>
<gene>
    <name evidence="2" type="ORF">FPZ49_31805</name>
</gene>
<feature type="transmembrane region" description="Helical" evidence="1">
    <location>
        <begin position="381"/>
        <end position="398"/>
    </location>
</feature>
<dbReference type="PIRSF" id="PIRSF037259">
    <property type="entry name" value="EcsB_ABC"/>
    <property type="match status" value="1"/>
</dbReference>
<feature type="transmembrane region" description="Helical" evidence="1">
    <location>
        <begin position="294"/>
        <end position="318"/>
    </location>
</feature>
<dbReference type="RefSeq" id="WP_144854332.1">
    <property type="nucleotide sequence ID" value="NZ_VNJI01000066.1"/>
</dbReference>
<feature type="transmembrane region" description="Helical" evidence="1">
    <location>
        <begin position="25"/>
        <end position="49"/>
    </location>
</feature>
<dbReference type="Proteomes" id="UP000317036">
    <property type="component" value="Unassembled WGS sequence"/>
</dbReference>
<keyword evidence="3" id="KW-1185">Reference proteome</keyword>
<protein>
    <submittedName>
        <fullName evidence="2">ABC transporter permease</fullName>
    </submittedName>
</protein>
<keyword evidence="1" id="KW-0472">Membrane</keyword>
<keyword evidence="1" id="KW-0812">Transmembrane</keyword>
<evidence type="ECO:0000313" key="2">
    <source>
        <dbReference type="EMBL" id="TVY01895.1"/>
    </source>
</evidence>
<accession>A0A559JPT0</accession>
<evidence type="ECO:0000256" key="1">
    <source>
        <dbReference type="SAM" id="Phobius"/>
    </source>
</evidence>
<feature type="transmembrane region" description="Helical" evidence="1">
    <location>
        <begin position="192"/>
        <end position="212"/>
    </location>
</feature>
<keyword evidence="1" id="KW-1133">Transmembrane helix</keyword>
<proteinExistence type="predicted"/>
<dbReference type="InterPro" id="IPR010288">
    <property type="entry name" value="EcsB_ABC"/>
</dbReference>
<dbReference type="AlphaFoldDB" id="A0A559JPT0"/>